<reference evidence="1 2" key="1">
    <citation type="submission" date="2022-02" db="EMBL/GenBank/DDBJ databases">
        <authorList>
            <person name="Min J."/>
        </authorList>
    </citation>
    <scope>NUCLEOTIDE SEQUENCE [LARGE SCALE GENOMIC DNA]</scope>
    <source>
        <strain evidence="1 2">GR10-1</strain>
    </source>
</reference>
<dbReference type="EMBL" id="JAKWBL010000004">
    <property type="protein sequence ID" value="MCH5600528.1"/>
    <property type="molecule type" value="Genomic_DNA"/>
</dbReference>
<dbReference type="Pfam" id="PF14114">
    <property type="entry name" value="DUF4286"/>
    <property type="match status" value="1"/>
</dbReference>
<sequence length="106" mass="12470">MEQQTFLIYNVTNKVSNNIHEDWLKWMRDYHIPAVLATGCYFKAVILRLKGVDDEEGPTYAIQYHAASEAQYERYLANFSTSLRKETIDKWGNQFIAFRTIMEVVN</sequence>
<name>A0ABS9SQ60_9BACT</name>
<organism evidence="1 2">
    <name type="scientific">Niabella ginsengisoli</name>
    <dbReference type="NCBI Taxonomy" id="522298"/>
    <lineage>
        <taxon>Bacteria</taxon>
        <taxon>Pseudomonadati</taxon>
        <taxon>Bacteroidota</taxon>
        <taxon>Chitinophagia</taxon>
        <taxon>Chitinophagales</taxon>
        <taxon>Chitinophagaceae</taxon>
        <taxon>Niabella</taxon>
    </lineage>
</organism>
<dbReference type="InterPro" id="IPR025563">
    <property type="entry name" value="DUF4286"/>
</dbReference>
<protein>
    <submittedName>
        <fullName evidence="1">DUF4286 family protein</fullName>
    </submittedName>
</protein>
<proteinExistence type="predicted"/>
<dbReference type="RefSeq" id="WP_240832767.1">
    <property type="nucleotide sequence ID" value="NZ_JAKWBL010000004.1"/>
</dbReference>
<evidence type="ECO:0000313" key="1">
    <source>
        <dbReference type="EMBL" id="MCH5600528.1"/>
    </source>
</evidence>
<gene>
    <name evidence="1" type="ORF">MKP09_22735</name>
</gene>
<evidence type="ECO:0000313" key="2">
    <source>
        <dbReference type="Proteomes" id="UP001202248"/>
    </source>
</evidence>
<keyword evidence="2" id="KW-1185">Reference proteome</keyword>
<comment type="caution">
    <text evidence="1">The sequence shown here is derived from an EMBL/GenBank/DDBJ whole genome shotgun (WGS) entry which is preliminary data.</text>
</comment>
<accession>A0ABS9SQ60</accession>
<dbReference type="Proteomes" id="UP001202248">
    <property type="component" value="Unassembled WGS sequence"/>
</dbReference>